<feature type="transmembrane region" description="Helical" evidence="4">
    <location>
        <begin position="174"/>
        <end position="196"/>
    </location>
</feature>
<feature type="transmembrane region" description="Helical" evidence="4">
    <location>
        <begin position="73"/>
        <end position="94"/>
    </location>
</feature>
<gene>
    <name evidence="6" type="ORF">SAMN05661086_01071</name>
</gene>
<evidence type="ECO:0000256" key="3">
    <source>
        <dbReference type="ARBA" id="ARBA00022777"/>
    </source>
</evidence>
<keyword evidence="2" id="KW-0808">Transferase</keyword>
<evidence type="ECO:0000313" key="7">
    <source>
        <dbReference type="Proteomes" id="UP000199659"/>
    </source>
</evidence>
<dbReference type="GO" id="GO:0000155">
    <property type="term" value="F:phosphorelay sensor kinase activity"/>
    <property type="evidence" value="ECO:0007669"/>
    <property type="project" value="InterPro"/>
</dbReference>
<dbReference type="InterPro" id="IPR036890">
    <property type="entry name" value="HATPase_C_sf"/>
</dbReference>
<dbReference type="GO" id="GO:0042802">
    <property type="term" value="F:identical protein binding"/>
    <property type="evidence" value="ECO:0007669"/>
    <property type="project" value="TreeGrafter"/>
</dbReference>
<dbReference type="OrthoDB" id="9816523at2"/>
<evidence type="ECO:0000256" key="2">
    <source>
        <dbReference type="ARBA" id="ARBA00022679"/>
    </source>
</evidence>
<sequence>MSKIFKPKYSNRIYYFSAGFGMYLLGVLKQVLAFRIQNDVINLVIPIVMISYTIFLTNILFKNTLYSRLLCLGILNIVSIITDILTVGILYGIIRIPINEITSFGTINVLASLFARLCYIIICEMIFTISFRKLISRLLYNKEIVPLILSNIILVVPSVAVFNNKKLIGSNVSLLFFFLLEQFLLVGITIYVIVLFDRRQQREFKNTLRLQQMELEMQMNKDIIEVTDKLRELRHDMRSHYGLIKSLVISKKYNELESYINDLYVDIEVAEDIFLLDNKNVAILLNQKKKAAKQLKIKFSSTITVNDFKMSDVDICSLLSNLLNNAIEANENVSVEQRFVNLDIQLEEAGYYIICNNSLADMPVFRKGSFITTKLDSSNHGLGVNIIRNIVKKYHGNVKFDFNENEFTVEIFIPNAS</sequence>
<dbReference type="InterPro" id="IPR016120">
    <property type="entry name" value="Sig_transdc_His_kin_SpoOB"/>
</dbReference>
<accession>A0A1I6IR88</accession>
<dbReference type="Gene3D" id="3.30.565.10">
    <property type="entry name" value="Histidine kinase-like ATPase, C-terminal domain"/>
    <property type="match status" value="1"/>
</dbReference>
<evidence type="ECO:0000256" key="4">
    <source>
        <dbReference type="SAM" id="Phobius"/>
    </source>
</evidence>
<feature type="domain" description="Sensor histidine kinase NatK-like C-terminal" evidence="5">
    <location>
        <begin position="312"/>
        <end position="414"/>
    </location>
</feature>
<feature type="transmembrane region" description="Helical" evidence="4">
    <location>
        <begin position="144"/>
        <end position="162"/>
    </location>
</feature>
<keyword evidence="4" id="KW-1133">Transmembrane helix</keyword>
<evidence type="ECO:0000259" key="5">
    <source>
        <dbReference type="Pfam" id="PF14501"/>
    </source>
</evidence>
<keyword evidence="1" id="KW-0597">Phosphoprotein</keyword>
<evidence type="ECO:0000313" key="6">
    <source>
        <dbReference type="EMBL" id="SFR69226.1"/>
    </source>
</evidence>
<dbReference type="Pfam" id="PF14501">
    <property type="entry name" value="HATPase_c_5"/>
    <property type="match status" value="1"/>
</dbReference>
<keyword evidence="3" id="KW-0418">Kinase</keyword>
<feature type="transmembrane region" description="Helical" evidence="4">
    <location>
        <begin position="12"/>
        <end position="34"/>
    </location>
</feature>
<protein>
    <submittedName>
        <fullName evidence="6">GHKL domain-containing protein</fullName>
    </submittedName>
</protein>
<dbReference type="InterPro" id="IPR032834">
    <property type="entry name" value="NatK-like_C"/>
</dbReference>
<proteinExistence type="predicted"/>
<keyword evidence="4" id="KW-0472">Membrane</keyword>
<dbReference type="RefSeq" id="WP_092559664.1">
    <property type="nucleotide sequence ID" value="NZ_FOYZ01000003.1"/>
</dbReference>
<feature type="transmembrane region" description="Helical" evidence="4">
    <location>
        <begin position="40"/>
        <end position="61"/>
    </location>
</feature>
<dbReference type="Proteomes" id="UP000199659">
    <property type="component" value="Unassembled WGS sequence"/>
</dbReference>
<dbReference type="PANTHER" id="PTHR40448:SF1">
    <property type="entry name" value="TWO-COMPONENT SENSOR HISTIDINE KINASE"/>
    <property type="match status" value="1"/>
</dbReference>
<dbReference type="EMBL" id="FOYZ01000003">
    <property type="protein sequence ID" value="SFR69226.1"/>
    <property type="molecule type" value="Genomic_DNA"/>
</dbReference>
<dbReference type="AlphaFoldDB" id="A0A1I6IR88"/>
<dbReference type="STRING" id="37658.SAMN05661086_01071"/>
<organism evidence="6 7">
    <name type="scientific">Anaeromicropila populeti</name>
    <dbReference type="NCBI Taxonomy" id="37658"/>
    <lineage>
        <taxon>Bacteria</taxon>
        <taxon>Bacillati</taxon>
        <taxon>Bacillota</taxon>
        <taxon>Clostridia</taxon>
        <taxon>Lachnospirales</taxon>
        <taxon>Lachnospiraceae</taxon>
        <taxon>Anaeromicropila</taxon>
    </lineage>
</organism>
<feature type="transmembrane region" description="Helical" evidence="4">
    <location>
        <begin position="114"/>
        <end position="132"/>
    </location>
</feature>
<keyword evidence="7" id="KW-1185">Reference proteome</keyword>
<name>A0A1I6IR88_9FIRM</name>
<reference evidence="6 7" key="1">
    <citation type="submission" date="2016-10" db="EMBL/GenBank/DDBJ databases">
        <authorList>
            <person name="de Groot N.N."/>
        </authorList>
    </citation>
    <scope>NUCLEOTIDE SEQUENCE [LARGE SCALE GENOMIC DNA]</scope>
    <source>
        <strain evidence="6 7">743A</strain>
    </source>
</reference>
<dbReference type="PANTHER" id="PTHR40448">
    <property type="entry name" value="TWO-COMPONENT SENSOR HISTIDINE KINASE"/>
    <property type="match status" value="1"/>
</dbReference>
<evidence type="ECO:0000256" key="1">
    <source>
        <dbReference type="ARBA" id="ARBA00022553"/>
    </source>
</evidence>
<keyword evidence="4" id="KW-0812">Transmembrane</keyword>
<dbReference type="SUPFAM" id="SSF55890">
    <property type="entry name" value="Sporulation response regulatory protein Spo0B"/>
    <property type="match status" value="1"/>
</dbReference>